<protein>
    <submittedName>
        <fullName evidence="1">Uncharacterized protein</fullName>
    </submittedName>
</protein>
<dbReference type="AlphaFoldDB" id="A0A821TS46"/>
<feature type="non-terminal residue" evidence="1">
    <location>
        <position position="1"/>
    </location>
</feature>
<comment type="caution">
    <text evidence="1">The sequence shown here is derived from an EMBL/GenBank/DDBJ whole genome shotgun (WGS) entry which is preliminary data.</text>
</comment>
<evidence type="ECO:0000313" key="1">
    <source>
        <dbReference type="EMBL" id="CAF4879154.1"/>
    </source>
</evidence>
<accession>A0A821TS46</accession>
<sequence length="32" mass="3875">RSLIIGWPLAENFIVEFDTKSIREIWKQRIES</sequence>
<name>A0A821TS46_9BILA</name>
<reference evidence="1" key="1">
    <citation type="submission" date="2021-02" db="EMBL/GenBank/DDBJ databases">
        <authorList>
            <person name="Nowell W R."/>
        </authorList>
    </citation>
    <scope>NUCLEOTIDE SEQUENCE</scope>
</reference>
<keyword evidence="2" id="KW-1185">Reference proteome</keyword>
<evidence type="ECO:0000313" key="2">
    <source>
        <dbReference type="Proteomes" id="UP000663873"/>
    </source>
</evidence>
<dbReference type="EMBL" id="CAJOBP010069816">
    <property type="protein sequence ID" value="CAF4879154.1"/>
    <property type="molecule type" value="Genomic_DNA"/>
</dbReference>
<organism evidence="1 2">
    <name type="scientific">Rotaria socialis</name>
    <dbReference type="NCBI Taxonomy" id="392032"/>
    <lineage>
        <taxon>Eukaryota</taxon>
        <taxon>Metazoa</taxon>
        <taxon>Spiralia</taxon>
        <taxon>Gnathifera</taxon>
        <taxon>Rotifera</taxon>
        <taxon>Eurotatoria</taxon>
        <taxon>Bdelloidea</taxon>
        <taxon>Philodinida</taxon>
        <taxon>Philodinidae</taxon>
        <taxon>Rotaria</taxon>
    </lineage>
</organism>
<gene>
    <name evidence="1" type="ORF">UJA718_LOCUS44615</name>
</gene>
<proteinExistence type="predicted"/>
<dbReference type="Proteomes" id="UP000663873">
    <property type="component" value="Unassembled WGS sequence"/>
</dbReference>